<dbReference type="GO" id="GO:0006508">
    <property type="term" value="P:proteolysis"/>
    <property type="evidence" value="ECO:0007669"/>
    <property type="project" value="UniProtKB-KW"/>
</dbReference>
<keyword evidence="4" id="KW-0788">Thiol protease</keyword>
<feature type="signal peptide" evidence="6">
    <location>
        <begin position="1"/>
        <end position="41"/>
    </location>
</feature>
<evidence type="ECO:0000256" key="5">
    <source>
        <dbReference type="SAM" id="MobiDB-lite"/>
    </source>
</evidence>
<proteinExistence type="inferred from homology"/>
<evidence type="ECO:0000313" key="9">
    <source>
        <dbReference type="EMBL" id="RDY25172.1"/>
    </source>
</evidence>
<feature type="domain" description="NlpC/P60" evidence="8">
    <location>
        <begin position="285"/>
        <end position="409"/>
    </location>
</feature>
<feature type="region of interest" description="Disordered" evidence="5">
    <location>
        <begin position="205"/>
        <end position="287"/>
    </location>
</feature>
<dbReference type="InterPro" id="IPR051202">
    <property type="entry name" value="Peptidase_C40"/>
</dbReference>
<feature type="chain" id="PRO_5038413151" description="Cell wall hydrolase" evidence="6">
    <location>
        <begin position="42"/>
        <end position="409"/>
    </location>
</feature>
<evidence type="ECO:0000313" key="10">
    <source>
        <dbReference type="Proteomes" id="UP000215694"/>
    </source>
</evidence>
<evidence type="ECO:0000256" key="4">
    <source>
        <dbReference type="ARBA" id="ARBA00022807"/>
    </source>
</evidence>
<dbReference type="PANTHER" id="PTHR47053">
    <property type="entry name" value="MUREIN DD-ENDOPEPTIDASE MEPH-RELATED"/>
    <property type="match status" value="1"/>
</dbReference>
<comment type="similarity">
    <text evidence="1">Belongs to the peptidase C40 family.</text>
</comment>
<feature type="domain" description="SH3b" evidence="7">
    <location>
        <begin position="59"/>
        <end position="124"/>
    </location>
</feature>
<dbReference type="Pfam" id="PF08239">
    <property type="entry name" value="SH3_3"/>
    <property type="match status" value="2"/>
</dbReference>
<dbReference type="Pfam" id="PF00877">
    <property type="entry name" value="NLPC_P60"/>
    <property type="match status" value="1"/>
</dbReference>
<dbReference type="SUPFAM" id="SSF54001">
    <property type="entry name" value="Cysteine proteinases"/>
    <property type="match status" value="1"/>
</dbReference>
<dbReference type="PROSITE" id="PS51935">
    <property type="entry name" value="NLPC_P60"/>
    <property type="match status" value="1"/>
</dbReference>
<protein>
    <recommendedName>
        <fullName evidence="11">Cell wall hydrolase</fullName>
    </recommendedName>
</protein>
<keyword evidence="10" id="KW-1185">Reference proteome</keyword>
<accession>A0A371IXG7</accession>
<dbReference type="Proteomes" id="UP000215694">
    <property type="component" value="Unassembled WGS sequence"/>
</dbReference>
<feature type="compositionally biased region" description="Low complexity" evidence="5">
    <location>
        <begin position="218"/>
        <end position="253"/>
    </location>
</feature>
<evidence type="ECO:0000259" key="7">
    <source>
        <dbReference type="PROSITE" id="PS51781"/>
    </source>
</evidence>
<dbReference type="EMBL" id="NOJY02000107">
    <property type="protein sequence ID" value="RDY25172.1"/>
    <property type="molecule type" value="Genomic_DNA"/>
</dbReference>
<keyword evidence="3" id="KW-0378">Hydrolase</keyword>
<evidence type="ECO:0000256" key="3">
    <source>
        <dbReference type="ARBA" id="ARBA00022801"/>
    </source>
</evidence>
<name>A0A371IXG7_9FIRM</name>
<organism evidence="9 10">
    <name type="scientific">Romboutsia weinsteinii</name>
    <dbReference type="NCBI Taxonomy" id="2020949"/>
    <lineage>
        <taxon>Bacteria</taxon>
        <taxon>Bacillati</taxon>
        <taxon>Bacillota</taxon>
        <taxon>Clostridia</taxon>
        <taxon>Peptostreptococcales</taxon>
        <taxon>Peptostreptococcaceae</taxon>
        <taxon>Romboutsia</taxon>
    </lineage>
</organism>
<gene>
    <name evidence="9" type="ORF">CHL78_019610</name>
</gene>
<sequence>MITYKLRQKTTKMEDIYMMKRKVIIPMASVMALSSGISVFANDTEAQITNQDNYEKMIYKTAKVTPNNGLNVRETPEVKDGNKITALTKGTELDILGKSDGWYKVEIGKEDQGWIKSDYVDLNNKSLYITGDRVNFREGSSLESNINKVLEVGTKLEFVEDQGEWIKVKYEDKEGYIYNKYISDEKPEIEETKQEVNNVVNVAPITNDQSNNDESSQEAESQTSNSENQQSTSSQPETSNKPENNEQNTNNKPEINDNKENSQPTNDSKEEETSQEESKPSVGDSNKQSSVVNLAYAQLGKPYVWGAEGPNAFDCSGLMTHIFKNGAGVNLPRTSKQQSNFGTTVDRSQLQPGDLIFSSTDGSGKVSHVGIYVGNGEMIHAPTEGDVVKKTNINSSYWNNAYLWAKRVL</sequence>
<dbReference type="InterPro" id="IPR038765">
    <property type="entry name" value="Papain-like_cys_pep_sf"/>
</dbReference>
<dbReference type="AlphaFoldDB" id="A0A371IXG7"/>
<dbReference type="SMART" id="SM00287">
    <property type="entry name" value="SH3b"/>
    <property type="match status" value="2"/>
</dbReference>
<reference evidence="9 10" key="1">
    <citation type="journal article" date="2017" name="Genome Announc.">
        <title>Draft Genome Sequence of Romboutsia weinsteinii sp. nov. Strain CCRI-19649(T) Isolated from Surface Water.</title>
        <authorList>
            <person name="Maheux A.F."/>
            <person name="Boudreau D.K."/>
            <person name="Berube E."/>
            <person name="Boissinot M."/>
            <person name="Cantin P."/>
            <person name="Raymond F."/>
            <person name="Corbeil J."/>
            <person name="Omar R.F."/>
            <person name="Bergeron M.G."/>
        </authorList>
    </citation>
    <scope>NUCLEOTIDE SEQUENCE [LARGE SCALE GENOMIC DNA]</scope>
    <source>
        <strain evidence="9 10">CCRI-19649</strain>
    </source>
</reference>
<dbReference type="InterPro" id="IPR000064">
    <property type="entry name" value="NLP_P60_dom"/>
</dbReference>
<dbReference type="Gene3D" id="3.90.1720.10">
    <property type="entry name" value="endopeptidase domain like (from Nostoc punctiforme)"/>
    <property type="match status" value="1"/>
</dbReference>
<evidence type="ECO:0000256" key="6">
    <source>
        <dbReference type="SAM" id="SignalP"/>
    </source>
</evidence>
<comment type="caution">
    <text evidence="9">The sequence shown here is derived from an EMBL/GenBank/DDBJ whole genome shotgun (WGS) entry which is preliminary data.</text>
</comment>
<feature type="compositionally biased region" description="Basic and acidic residues" evidence="5">
    <location>
        <begin position="267"/>
        <end position="279"/>
    </location>
</feature>
<evidence type="ECO:0000259" key="8">
    <source>
        <dbReference type="PROSITE" id="PS51935"/>
    </source>
</evidence>
<dbReference type="PANTHER" id="PTHR47053:SF1">
    <property type="entry name" value="MUREIN DD-ENDOPEPTIDASE MEPH-RELATED"/>
    <property type="match status" value="1"/>
</dbReference>
<dbReference type="PROSITE" id="PS51781">
    <property type="entry name" value="SH3B"/>
    <property type="match status" value="1"/>
</dbReference>
<keyword evidence="2" id="KW-0645">Protease</keyword>
<dbReference type="Gene3D" id="2.30.30.40">
    <property type="entry name" value="SH3 Domains"/>
    <property type="match status" value="2"/>
</dbReference>
<dbReference type="InterPro" id="IPR003646">
    <property type="entry name" value="SH3-like_bac-type"/>
</dbReference>
<evidence type="ECO:0000256" key="2">
    <source>
        <dbReference type="ARBA" id="ARBA00022670"/>
    </source>
</evidence>
<evidence type="ECO:0008006" key="11">
    <source>
        <dbReference type="Google" id="ProtNLM"/>
    </source>
</evidence>
<evidence type="ECO:0000256" key="1">
    <source>
        <dbReference type="ARBA" id="ARBA00007074"/>
    </source>
</evidence>
<dbReference type="GO" id="GO:0008234">
    <property type="term" value="F:cysteine-type peptidase activity"/>
    <property type="evidence" value="ECO:0007669"/>
    <property type="project" value="UniProtKB-KW"/>
</dbReference>
<keyword evidence="6" id="KW-0732">Signal</keyword>